<dbReference type="Proteomes" id="UP000634522">
    <property type="component" value="Unassembled WGS sequence"/>
</dbReference>
<protein>
    <submittedName>
        <fullName evidence="1">Uncharacterized protein</fullName>
    </submittedName>
</protein>
<sequence length="85" mass="10207">MKGLNSMPEMLFCHCCRVHHPRDEMDRHLTRHGYRWRCRRSIEAAQGSIADRDAFGRQQSQINRDLARQKAKRQFLSMQDRRLLP</sequence>
<accession>A0ABX1NJ38</accession>
<dbReference type="RefSeq" id="WP_169141935.1">
    <property type="nucleotide sequence ID" value="NZ_WTVS01000042.1"/>
</dbReference>
<gene>
    <name evidence="1" type="ORF">GPA27_18285</name>
</gene>
<proteinExistence type="predicted"/>
<keyword evidence="2" id="KW-1185">Reference proteome</keyword>
<organism evidence="1 2">
    <name type="scientific">Aromatoleum toluolicum</name>
    <dbReference type="NCBI Taxonomy" id="90060"/>
    <lineage>
        <taxon>Bacteria</taxon>
        <taxon>Pseudomonadati</taxon>
        <taxon>Pseudomonadota</taxon>
        <taxon>Betaproteobacteria</taxon>
        <taxon>Rhodocyclales</taxon>
        <taxon>Rhodocyclaceae</taxon>
        <taxon>Aromatoleum</taxon>
    </lineage>
</organism>
<reference evidence="1 2" key="1">
    <citation type="submission" date="2019-12" db="EMBL/GenBank/DDBJ databases">
        <title>Comparative genomics gives insights into the taxonomy of the Azoarcus-Aromatoleum group and reveals separate origins of nif in the plant-associated Azoarcus and non-plant-associated Aromatoleum sub-groups.</title>
        <authorList>
            <person name="Lafos M."/>
            <person name="Maluk M."/>
            <person name="Batista M."/>
            <person name="Junghare M."/>
            <person name="Carmona M."/>
            <person name="Faoro H."/>
            <person name="Cruz L.M."/>
            <person name="Battistoni F."/>
            <person name="De Souza E."/>
            <person name="Pedrosa F."/>
            <person name="Chen W.-M."/>
            <person name="Poole P.S."/>
            <person name="Dixon R.A."/>
            <person name="James E.K."/>
        </authorList>
    </citation>
    <scope>NUCLEOTIDE SEQUENCE [LARGE SCALE GENOMIC DNA]</scope>
    <source>
        <strain evidence="1 2">T</strain>
    </source>
</reference>
<dbReference type="EMBL" id="WTVS01000042">
    <property type="protein sequence ID" value="NMF99331.1"/>
    <property type="molecule type" value="Genomic_DNA"/>
</dbReference>
<evidence type="ECO:0000313" key="2">
    <source>
        <dbReference type="Proteomes" id="UP000634522"/>
    </source>
</evidence>
<comment type="caution">
    <text evidence="1">The sequence shown here is derived from an EMBL/GenBank/DDBJ whole genome shotgun (WGS) entry which is preliminary data.</text>
</comment>
<evidence type="ECO:0000313" key="1">
    <source>
        <dbReference type="EMBL" id="NMF99331.1"/>
    </source>
</evidence>
<name>A0ABX1NJ38_9RHOO</name>